<dbReference type="AlphaFoldDB" id="A0A3P8SIT2"/>
<keyword evidence="4" id="KW-1185">Reference proteome</keyword>
<reference evidence="3" key="2">
    <citation type="submission" date="2025-08" db="UniProtKB">
        <authorList>
            <consortium name="Ensembl"/>
        </authorList>
    </citation>
    <scope>IDENTIFICATION</scope>
</reference>
<feature type="signal peptide" evidence="2">
    <location>
        <begin position="1"/>
        <end position="26"/>
    </location>
</feature>
<evidence type="ECO:0000313" key="4">
    <source>
        <dbReference type="Proteomes" id="UP000265080"/>
    </source>
</evidence>
<reference evidence="3" key="3">
    <citation type="submission" date="2025-09" db="UniProtKB">
        <authorList>
            <consortium name="Ensembl"/>
        </authorList>
    </citation>
    <scope>IDENTIFICATION</scope>
</reference>
<dbReference type="GeneTree" id="ENSGT01030000234839"/>
<dbReference type="Proteomes" id="UP000265080">
    <property type="component" value="Chromosome 22"/>
</dbReference>
<dbReference type="Gene3D" id="2.40.50.40">
    <property type="match status" value="1"/>
</dbReference>
<evidence type="ECO:0000256" key="1">
    <source>
        <dbReference type="SAM" id="MobiDB-lite"/>
    </source>
</evidence>
<dbReference type="SUPFAM" id="SSF54117">
    <property type="entry name" value="Interleukin 8-like chemokines"/>
    <property type="match status" value="1"/>
</dbReference>
<evidence type="ECO:0008006" key="5">
    <source>
        <dbReference type="Google" id="ProtNLM"/>
    </source>
</evidence>
<dbReference type="GO" id="GO:0005576">
    <property type="term" value="C:extracellular region"/>
    <property type="evidence" value="ECO:0007669"/>
    <property type="project" value="InterPro"/>
</dbReference>
<dbReference type="GO" id="GO:0008009">
    <property type="term" value="F:chemokine activity"/>
    <property type="evidence" value="ECO:0007669"/>
    <property type="project" value="InterPro"/>
</dbReference>
<dbReference type="OMA" id="YMIQERN"/>
<keyword evidence="2" id="KW-0732">Signal</keyword>
<feature type="chain" id="PRO_5018303826" description="Chemokine interleukin-8-like domain-containing protein" evidence="2">
    <location>
        <begin position="27"/>
        <end position="157"/>
    </location>
</feature>
<name>A0A3P8SIT2_AMPPE</name>
<protein>
    <recommendedName>
        <fullName evidence="5">Chemokine interleukin-8-like domain-containing protein</fullName>
    </recommendedName>
</protein>
<dbReference type="GO" id="GO:0006955">
    <property type="term" value="P:immune response"/>
    <property type="evidence" value="ECO:0007669"/>
    <property type="project" value="InterPro"/>
</dbReference>
<feature type="region of interest" description="Disordered" evidence="1">
    <location>
        <begin position="112"/>
        <end position="157"/>
    </location>
</feature>
<proteinExistence type="predicted"/>
<reference evidence="3 4" key="1">
    <citation type="submission" date="2018-03" db="EMBL/GenBank/DDBJ databases">
        <title>Finding Nemo's genes: A chromosome-scale reference assembly of the genome of the orange clownfish Amphiprion percula.</title>
        <authorList>
            <person name="Lehmann R."/>
        </authorList>
    </citation>
    <scope>NUCLEOTIDE SEQUENCE</scope>
</reference>
<organism evidence="3 4">
    <name type="scientific">Amphiprion percula</name>
    <name type="common">Orange clownfish</name>
    <name type="synonym">Lutjanus percula</name>
    <dbReference type="NCBI Taxonomy" id="161767"/>
    <lineage>
        <taxon>Eukaryota</taxon>
        <taxon>Metazoa</taxon>
        <taxon>Chordata</taxon>
        <taxon>Craniata</taxon>
        <taxon>Vertebrata</taxon>
        <taxon>Euteleostomi</taxon>
        <taxon>Actinopterygii</taxon>
        <taxon>Neopterygii</taxon>
        <taxon>Teleostei</taxon>
        <taxon>Neoteleostei</taxon>
        <taxon>Acanthomorphata</taxon>
        <taxon>Ovalentaria</taxon>
        <taxon>Pomacentridae</taxon>
        <taxon>Amphiprion</taxon>
    </lineage>
</organism>
<dbReference type="InterPro" id="IPR036048">
    <property type="entry name" value="Interleukin_8-like_sf"/>
</dbReference>
<sequence length="157" mass="16191">MVNFGSLLKNALVVVVLVAVVESGAAAEKLASCCKTVTNVEIKEPILGYLVQRPNPPCVRALQTETGLFCSQVNAPWVRPKIVAFEKAKAKATTPSVASTSPVSLLSIITSTASPSSSPTTLSSSSSFTLLSSSSSLPSSSTSKMPVDETLSEGSAE</sequence>
<evidence type="ECO:0000313" key="3">
    <source>
        <dbReference type="Ensembl" id="ENSAPEP00000011839.1"/>
    </source>
</evidence>
<evidence type="ECO:0000256" key="2">
    <source>
        <dbReference type="SAM" id="SignalP"/>
    </source>
</evidence>
<dbReference type="Ensembl" id="ENSAPET00000012150.1">
    <property type="protein sequence ID" value="ENSAPEP00000011839.1"/>
    <property type="gene ID" value="ENSAPEG00000008447.1"/>
</dbReference>
<accession>A0A3P8SIT2</accession>
<feature type="compositionally biased region" description="Low complexity" evidence="1">
    <location>
        <begin position="112"/>
        <end position="143"/>
    </location>
</feature>